<dbReference type="SUPFAM" id="SSF57850">
    <property type="entry name" value="RING/U-box"/>
    <property type="match status" value="1"/>
</dbReference>
<reference evidence="8" key="1">
    <citation type="submission" date="2025-08" db="UniProtKB">
        <authorList>
            <consortium name="RefSeq"/>
        </authorList>
    </citation>
    <scope>IDENTIFICATION</scope>
    <source>
        <tissue evidence="8">Whole organism</tissue>
    </source>
</reference>
<sequence length="88" mass="9912">MMINFKICRPQTGLLSAAGPQDSRNPTDKNNQEPTEDEMCAICLGPKKDKMTLECNHSFCKICINKWIDFAGNCPICKRDVDVCEVPF</sequence>
<evidence type="ECO:0000256" key="3">
    <source>
        <dbReference type="ARBA" id="ARBA00022833"/>
    </source>
</evidence>
<feature type="domain" description="RING-type" evidence="6">
    <location>
        <begin position="40"/>
        <end position="78"/>
    </location>
</feature>
<keyword evidence="2 4" id="KW-0863">Zinc-finger</keyword>
<dbReference type="PROSITE" id="PS50089">
    <property type="entry name" value="ZF_RING_2"/>
    <property type="match status" value="1"/>
</dbReference>
<evidence type="ECO:0000259" key="6">
    <source>
        <dbReference type="PROSITE" id="PS50089"/>
    </source>
</evidence>
<gene>
    <name evidence="8" type="primary">LOC127749386</name>
</gene>
<dbReference type="Proteomes" id="UP000504606">
    <property type="component" value="Unplaced"/>
</dbReference>
<dbReference type="InterPro" id="IPR001841">
    <property type="entry name" value="Znf_RING"/>
</dbReference>
<dbReference type="GeneID" id="127749386"/>
<dbReference type="PROSITE" id="PS00518">
    <property type="entry name" value="ZF_RING_1"/>
    <property type="match status" value="1"/>
</dbReference>
<organism evidence="7 8">
    <name type="scientific">Frankliniella occidentalis</name>
    <name type="common">Western flower thrips</name>
    <name type="synonym">Euthrips occidentalis</name>
    <dbReference type="NCBI Taxonomy" id="133901"/>
    <lineage>
        <taxon>Eukaryota</taxon>
        <taxon>Metazoa</taxon>
        <taxon>Ecdysozoa</taxon>
        <taxon>Arthropoda</taxon>
        <taxon>Hexapoda</taxon>
        <taxon>Insecta</taxon>
        <taxon>Pterygota</taxon>
        <taxon>Neoptera</taxon>
        <taxon>Paraneoptera</taxon>
        <taxon>Thysanoptera</taxon>
        <taxon>Terebrantia</taxon>
        <taxon>Thripoidea</taxon>
        <taxon>Thripidae</taxon>
        <taxon>Frankliniella</taxon>
    </lineage>
</organism>
<evidence type="ECO:0000313" key="7">
    <source>
        <dbReference type="Proteomes" id="UP000504606"/>
    </source>
</evidence>
<dbReference type="KEGG" id="foc:127749386"/>
<dbReference type="SMART" id="SM00184">
    <property type="entry name" value="RING"/>
    <property type="match status" value="1"/>
</dbReference>
<dbReference type="RefSeq" id="XP_052123360.1">
    <property type="nucleotide sequence ID" value="XM_052267400.1"/>
</dbReference>
<dbReference type="OrthoDB" id="9049620at2759"/>
<dbReference type="Gene3D" id="3.30.40.10">
    <property type="entry name" value="Zinc/RING finger domain, C3HC4 (zinc finger)"/>
    <property type="match status" value="1"/>
</dbReference>
<accession>A0A9C6TW22</accession>
<protein>
    <submittedName>
        <fullName evidence="8">RING finger protein 141-like</fullName>
    </submittedName>
</protein>
<evidence type="ECO:0000256" key="4">
    <source>
        <dbReference type="PROSITE-ProRule" id="PRU00175"/>
    </source>
</evidence>
<dbReference type="InterPro" id="IPR017907">
    <property type="entry name" value="Znf_RING_CS"/>
</dbReference>
<evidence type="ECO:0000256" key="2">
    <source>
        <dbReference type="ARBA" id="ARBA00022771"/>
    </source>
</evidence>
<evidence type="ECO:0000256" key="5">
    <source>
        <dbReference type="SAM" id="MobiDB-lite"/>
    </source>
</evidence>
<dbReference type="AlphaFoldDB" id="A0A9C6TW22"/>
<name>A0A9C6TW22_FRAOC</name>
<dbReference type="InterPro" id="IPR018957">
    <property type="entry name" value="Znf_C3HC4_RING-type"/>
</dbReference>
<dbReference type="Pfam" id="PF00097">
    <property type="entry name" value="zf-C3HC4"/>
    <property type="match status" value="1"/>
</dbReference>
<feature type="region of interest" description="Disordered" evidence="5">
    <location>
        <begin position="14"/>
        <end position="35"/>
    </location>
</feature>
<dbReference type="InterPro" id="IPR013083">
    <property type="entry name" value="Znf_RING/FYVE/PHD"/>
</dbReference>
<keyword evidence="1" id="KW-0479">Metal-binding</keyword>
<dbReference type="GO" id="GO:0008270">
    <property type="term" value="F:zinc ion binding"/>
    <property type="evidence" value="ECO:0007669"/>
    <property type="project" value="UniProtKB-KW"/>
</dbReference>
<proteinExistence type="predicted"/>
<keyword evidence="7" id="KW-1185">Reference proteome</keyword>
<evidence type="ECO:0000256" key="1">
    <source>
        <dbReference type="ARBA" id="ARBA00022723"/>
    </source>
</evidence>
<evidence type="ECO:0000313" key="8">
    <source>
        <dbReference type="RefSeq" id="XP_052123360.1"/>
    </source>
</evidence>
<keyword evidence="3" id="KW-0862">Zinc</keyword>